<evidence type="ECO:0008006" key="4">
    <source>
        <dbReference type="Google" id="ProtNLM"/>
    </source>
</evidence>
<gene>
    <name evidence="2" type="ORF">LAUMK142_00152</name>
</gene>
<proteinExistence type="predicted"/>
<name>A0A498QHU4_9MYCO</name>
<protein>
    <recommendedName>
        <fullName evidence="4">DUF899 domain-containing protein</fullName>
    </recommendedName>
</protein>
<dbReference type="Proteomes" id="UP000268285">
    <property type="component" value="Unassembled WGS sequence"/>
</dbReference>
<keyword evidence="3" id="KW-1185">Reference proteome</keyword>
<accession>A0A498QHU4</accession>
<evidence type="ECO:0000256" key="1">
    <source>
        <dbReference type="SAM" id="MobiDB-lite"/>
    </source>
</evidence>
<reference evidence="2 3" key="1">
    <citation type="submission" date="2018-09" db="EMBL/GenBank/DDBJ databases">
        <authorList>
            <person name="Tagini F."/>
        </authorList>
    </citation>
    <scope>NUCLEOTIDE SEQUENCE [LARGE SCALE GENOMIC DNA]</scope>
    <source>
        <strain evidence="2 3">MK142</strain>
    </source>
</reference>
<feature type="region of interest" description="Disordered" evidence="1">
    <location>
        <begin position="36"/>
        <end position="58"/>
    </location>
</feature>
<dbReference type="AlphaFoldDB" id="A0A498QHU4"/>
<organism evidence="2 3">
    <name type="scientific">Mycobacterium pseudokansasii</name>
    <dbReference type="NCBI Taxonomy" id="2341080"/>
    <lineage>
        <taxon>Bacteria</taxon>
        <taxon>Bacillati</taxon>
        <taxon>Actinomycetota</taxon>
        <taxon>Actinomycetes</taxon>
        <taxon>Mycobacteriales</taxon>
        <taxon>Mycobacteriaceae</taxon>
        <taxon>Mycobacterium</taxon>
    </lineage>
</organism>
<evidence type="ECO:0000313" key="3">
    <source>
        <dbReference type="Proteomes" id="UP000268285"/>
    </source>
</evidence>
<sequence length="58" mass="6866">MTALGRQEEWEDSPAGYPQSAPYEWWNWHDEYGRAEPSRCFGEPDRDDPNDIRPPRNS</sequence>
<evidence type="ECO:0000313" key="2">
    <source>
        <dbReference type="EMBL" id="VBA45891.1"/>
    </source>
</evidence>
<dbReference type="EMBL" id="UPHU01000001">
    <property type="protein sequence ID" value="VBA45891.1"/>
    <property type="molecule type" value="Genomic_DNA"/>
</dbReference>